<evidence type="ECO:0000256" key="1">
    <source>
        <dbReference type="ARBA" id="ARBA00004141"/>
    </source>
</evidence>
<comment type="subcellular location">
    <subcellularLocation>
        <location evidence="1">Membrane</location>
        <topology evidence="1">Multi-pass membrane protein</topology>
    </subcellularLocation>
</comment>
<evidence type="ECO:0000256" key="2">
    <source>
        <dbReference type="ARBA" id="ARBA00022692"/>
    </source>
</evidence>
<dbReference type="RefSeq" id="WP_015337154.1">
    <property type="nucleotide sequence ID" value="NC_020055.1"/>
</dbReference>
<dbReference type="Pfam" id="PF01578">
    <property type="entry name" value="Cytochrom_C_asm"/>
    <property type="match status" value="1"/>
</dbReference>
<accession>L0RCS6</accession>
<dbReference type="AlphaFoldDB" id="L0RCS6"/>
<sequence>MTLFEVFQYIIIALYLAGMTFFFIGSLKNNPALGKLGNLSAIAGFALHTIDLLLAVTLYRSTVLSDGYFYFSLLGWSFILVYFGLWWKVRSTFFALTASPLALLLFLISLASQSLKVTLPKHLAGLFVGLHIGTIFFSIALMAMAAGAGVAFLYLNNKIKTKANLTGMGKEMPSLNTFDNVNHWSIIIGFPLYTLGLAAGFLWARGAFTRMFSWDPKEIVTLVVWFLFAFLFHQRIVVGWRGKKPAILVIIVFVITMISLWGINFLVPTHHSFKA</sequence>
<evidence type="ECO:0000256" key="5">
    <source>
        <dbReference type="ARBA" id="ARBA00023136"/>
    </source>
</evidence>
<feature type="transmembrane region" description="Helical" evidence="6">
    <location>
        <begin position="132"/>
        <end position="155"/>
    </location>
</feature>
<dbReference type="PATRIC" id="fig|1121451.3.peg.2507"/>
<keyword evidence="9" id="KW-1185">Reference proteome</keyword>
<evidence type="ECO:0000256" key="3">
    <source>
        <dbReference type="ARBA" id="ARBA00022748"/>
    </source>
</evidence>
<evidence type="ECO:0000256" key="6">
    <source>
        <dbReference type="SAM" id="Phobius"/>
    </source>
</evidence>
<reference evidence="8 9" key="1">
    <citation type="submission" date="2012-10" db="EMBL/GenBank/DDBJ databases">
        <authorList>
            <person name="Genoscope - CEA"/>
        </authorList>
    </citation>
    <scope>NUCLEOTIDE SEQUENCE [LARGE SCALE GENOMIC DNA]</scope>
    <source>
        <strain evidence="9">AM13 / DSM 14728</strain>
    </source>
</reference>
<proteinExistence type="predicted"/>
<dbReference type="KEGG" id="dhy:DESAM_22287"/>
<feature type="transmembrane region" description="Helical" evidence="6">
    <location>
        <begin position="6"/>
        <end position="24"/>
    </location>
</feature>
<keyword evidence="3" id="KW-0201">Cytochrome c-type biogenesis</keyword>
<dbReference type="InterPro" id="IPR002541">
    <property type="entry name" value="Cyt_c_assembly"/>
</dbReference>
<keyword evidence="2 6" id="KW-0812">Transmembrane</keyword>
<evidence type="ECO:0000256" key="4">
    <source>
        <dbReference type="ARBA" id="ARBA00022989"/>
    </source>
</evidence>
<name>L0RCS6_9BACT</name>
<evidence type="ECO:0000313" key="9">
    <source>
        <dbReference type="Proteomes" id="UP000010808"/>
    </source>
</evidence>
<dbReference type="GO" id="GO:0020037">
    <property type="term" value="F:heme binding"/>
    <property type="evidence" value="ECO:0007669"/>
    <property type="project" value="InterPro"/>
</dbReference>
<keyword evidence="5 6" id="KW-0472">Membrane</keyword>
<feature type="domain" description="Cytochrome c assembly protein" evidence="7">
    <location>
        <begin position="71"/>
        <end position="268"/>
    </location>
</feature>
<dbReference type="PANTHER" id="PTHR30071">
    <property type="entry name" value="HEME EXPORTER PROTEIN C"/>
    <property type="match status" value="1"/>
</dbReference>
<dbReference type="OrthoDB" id="9814290at2"/>
<dbReference type="STRING" id="1121451.DESAM_22287"/>
<keyword evidence="4 6" id="KW-1133">Transmembrane helix</keyword>
<organism evidence="8 9">
    <name type="scientific">Maridesulfovibrio hydrothermalis AM13 = DSM 14728</name>
    <dbReference type="NCBI Taxonomy" id="1121451"/>
    <lineage>
        <taxon>Bacteria</taxon>
        <taxon>Pseudomonadati</taxon>
        <taxon>Thermodesulfobacteriota</taxon>
        <taxon>Desulfovibrionia</taxon>
        <taxon>Desulfovibrionales</taxon>
        <taxon>Desulfovibrionaceae</taxon>
        <taxon>Maridesulfovibrio</taxon>
    </lineage>
</organism>
<feature type="transmembrane region" description="Helical" evidence="6">
    <location>
        <begin position="184"/>
        <end position="204"/>
    </location>
</feature>
<dbReference type="HOGENOM" id="CLU_049710_2_2_7"/>
<protein>
    <submittedName>
        <fullName evidence="8">Cytochrome c assembly protein</fullName>
    </submittedName>
</protein>
<feature type="transmembrane region" description="Helical" evidence="6">
    <location>
        <begin position="68"/>
        <end position="86"/>
    </location>
</feature>
<dbReference type="Proteomes" id="UP000010808">
    <property type="component" value="Chromosome"/>
</dbReference>
<dbReference type="eggNOG" id="COG0755">
    <property type="taxonomic scope" value="Bacteria"/>
</dbReference>
<dbReference type="GO" id="GO:0017004">
    <property type="term" value="P:cytochrome complex assembly"/>
    <property type="evidence" value="ECO:0007669"/>
    <property type="project" value="UniProtKB-KW"/>
</dbReference>
<dbReference type="PANTHER" id="PTHR30071:SF1">
    <property type="entry name" value="CYTOCHROME B_B6 PROTEIN-RELATED"/>
    <property type="match status" value="1"/>
</dbReference>
<evidence type="ECO:0000313" key="8">
    <source>
        <dbReference type="EMBL" id="CCO24554.1"/>
    </source>
</evidence>
<dbReference type="GO" id="GO:0005886">
    <property type="term" value="C:plasma membrane"/>
    <property type="evidence" value="ECO:0007669"/>
    <property type="project" value="TreeGrafter"/>
</dbReference>
<dbReference type="InterPro" id="IPR045062">
    <property type="entry name" value="Cyt_c_biogenesis_CcsA/CcmC"/>
</dbReference>
<feature type="transmembrane region" description="Helical" evidence="6">
    <location>
        <begin position="93"/>
        <end position="112"/>
    </location>
</feature>
<feature type="transmembrane region" description="Helical" evidence="6">
    <location>
        <begin position="36"/>
        <end position="56"/>
    </location>
</feature>
<evidence type="ECO:0000259" key="7">
    <source>
        <dbReference type="Pfam" id="PF01578"/>
    </source>
</evidence>
<feature type="transmembrane region" description="Helical" evidence="6">
    <location>
        <begin position="219"/>
        <end position="238"/>
    </location>
</feature>
<gene>
    <name evidence="8" type="ORF">DESAM_22287</name>
</gene>
<dbReference type="EMBL" id="FO203522">
    <property type="protein sequence ID" value="CCO24554.1"/>
    <property type="molecule type" value="Genomic_DNA"/>
</dbReference>
<feature type="transmembrane region" description="Helical" evidence="6">
    <location>
        <begin position="245"/>
        <end position="267"/>
    </location>
</feature>